<organism evidence="3">
    <name type="scientific">Anopheles darlingi</name>
    <name type="common">Mosquito</name>
    <dbReference type="NCBI Taxonomy" id="43151"/>
    <lineage>
        <taxon>Eukaryota</taxon>
        <taxon>Metazoa</taxon>
        <taxon>Ecdysozoa</taxon>
        <taxon>Arthropoda</taxon>
        <taxon>Hexapoda</taxon>
        <taxon>Insecta</taxon>
        <taxon>Pterygota</taxon>
        <taxon>Neoptera</taxon>
        <taxon>Endopterygota</taxon>
        <taxon>Diptera</taxon>
        <taxon>Nematocera</taxon>
        <taxon>Culicoidea</taxon>
        <taxon>Culicidae</taxon>
        <taxon>Anophelinae</taxon>
        <taxon>Anopheles</taxon>
    </lineage>
</organism>
<name>A0A2M4DNH8_ANODA</name>
<evidence type="ECO:0000313" key="3">
    <source>
        <dbReference type="EMBL" id="MBW79117.1"/>
    </source>
</evidence>
<reference evidence="3" key="1">
    <citation type="submission" date="2018-01" db="EMBL/GenBank/DDBJ databases">
        <title>An insight into the sialome of Amazonian anophelines.</title>
        <authorList>
            <person name="Ribeiro J.M."/>
            <person name="Scarpassa V."/>
            <person name="Calvo E."/>
        </authorList>
    </citation>
    <scope>NUCLEOTIDE SEQUENCE</scope>
</reference>
<keyword evidence="2" id="KW-0732">Signal</keyword>
<evidence type="ECO:0000256" key="2">
    <source>
        <dbReference type="SAM" id="SignalP"/>
    </source>
</evidence>
<sequence length="85" mass="9065">MDAAFSSVVWLLIVIVAGDESALVTVSYFSMHFDSMMRGLERGAASVPPLSNRLTISRTVSSASSSTAPSYIISPPPPQPFSSRM</sequence>
<proteinExistence type="predicted"/>
<feature type="chain" id="PRO_5014740345" evidence="2">
    <location>
        <begin position="19"/>
        <end position="85"/>
    </location>
</feature>
<dbReference type="EMBL" id="GGFL01014939">
    <property type="protein sequence ID" value="MBW79117.1"/>
    <property type="molecule type" value="Transcribed_RNA"/>
</dbReference>
<dbReference type="AlphaFoldDB" id="A0A2M4DNH8"/>
<protein>
    <submittedName>
        <fullName evidence="3">Putative secreted protein</fullName>
    </submittedName>
</protein>
<evidence type="ECO:0000256" key="1">
    <source>
        <dbReference type="SAM" id="MobiDB-lite"/>
    </source>
</evidence>
<feature type="region of interest" description="Disordered" evidence="1">
    <location>
        <begin position="61"/>
        <end position="85"/>
    </location>
</feature>
<accession>A0A2M4DNH8</accession>
<feature type="signal peptide" evidence="2">
    <location>
        <begin position="1"/>
        <end position="18"/>
    </location>
</feature>
<feature type="compositionally biased region" description="Pro residues" evidence="1">
    <location>
        <begin position="74"/>
        <end position="85"/>
    </location>
</feature>
<feature type="compositionally biased region" description="Low complexity" evidence="1">
    <location>
        <begin position="61"/>
        <end position="73"/>
    </location>
</feature>